<sequence>MTPFYKGLCLFAVLALGHTSCTQPPTTAGQVPQSQTEGGRAKANGTPKPYSQVISREAVSDSGLFVVHKVADKYYYEIPDSLLQRDFLWISRIANLPSGLGGGYVNAGTATNEQVVVWERFENKLLLKTKSYNAYAADSLPIYLSVQANNYQPTLYAFDIAAFSRDSAGYVIEVSKFFQSDIKAISGLDARMRRDYKVSKLDPDRSFVRSIRSFPLNIEVKQEFTYEAAEPPSNSETGTISLVMNQSMVLLPKVPMKPRLNDYRVGYFTVRQIDYGSEALKSDEKTYIRRWRLEPKDLEAYKRGELVEPKKPIVYYLDPATPAKLRPYIKAGVEQWQKVFETAGFKNAILAKDPPTPEEDPDFSPEDVRYSVIRYVASTTRNAMGPSVSDPRSGEIIESDIVWYHNHLRSYRNRYLLETGAANPSARSLATPDEEIGEMMLEVISHEVGHALGLPHNMKASHAYATDSLRSGAFTQQWGIAASIMDYARYNYVAQEGDKGVRFVRQMGPYDHYSINWGYRLIPEARTPQEEVPVLSRWIEERAGDPRYQFGSGAGGYDPASQTEGIGDDALKASTYGLTNLKKVAPQLMAWTAAQTNEYDDLEELYGELMGVWSRYIGHVLTNVGGVHENRLRPQQEGYIYTPVEAKLQRQSLEWLLSNVFSSPDWLNQAQIVRNIHHASHLENMRSLQVRHLNNLLSFDRLARLMENEVKGVDYTALGMVKQLQQGIWSEVSKGQKIDIYRRNLQKAYLDRMDYLLNDAEAQQAAARSVRGYSTAVTVSQSDIKSIVRGELSRLESQLRSARGRYSDELSRYHIDDSLVRIRAILERERLKG</sequence>
<evidence type="ECO:0000256" key="2">
    <source>
        <dbReference type="SAM" id="SignalP"/>
    </source>
</evidence>
<dbReference type="Pfam" id="PF17162">
    <property type="entry name" value="DUF5118"/>
    <property type="match status" value="1"/>
</dbReference>
<dbReference type="AlphaFoldDB" id="M7N9P6"/>
<comment type="caution">
    <text evidence="6">The sequence shown here is derived from an EMBL/GenBank/DDBJ whole genome shotgun (WGS) entry which is preliminary data.</text>
</comment>
<keyword evidence="6" id="KW-0030">Aminoacyl-tRNA synthetase</keyword>
<protein>
    <submittedName>
        <fullName evidence="6">Glutamyl-and glutaminyl-tRNA synthetase</fullName>
    </submittedName>
</protein>
<dbReference type="Proteomes" id="UP000011910">
    <property type="component" value="Unassembled WGS sequence"/>
</dbReference>
<dbReference type="CDD" id="cd04276">
    <property type="entry name" value="ZnMc_MMP_like_2"/>
    <property type="match status" value="1"/>
</dbReference>
<organism evidence="6 7">
    <name type="scientific">Cesiribacter andamanensis AMV16</name>
    <dbReference type="NCBI Taxonomy" id="1279009"/>
    <lineage>
        <taxon>Bacteria</taxon>
        <taxon>Pseudomonadati</taxon>
        <taxon>Bacteroidota</taxon>
        <taxon>Cytophagia</taxon>
        <taxon>Cytophagales</taxon>
        <taxon>Cesiribacteraceae</taxon>
        <taxon>Cesiribacter</taxon>
    </lineage>
</organism>
<feature type="domain" description="DUF5118" evidence="5">
    <location>
        <begin position="47"/>
        <end position="95"/>
    </location>
</feature>
<feature type="domain" description="EcxA zinc-binding" evidence="3">
    <location>
        <begin position="431"/>
        <end position="734"/>
    </location>
</feature>
<dbReference type="InterPro" id="IPR033428">
    <property type="entry name" value="DUF5118"/>
</dbReference>
<dbReference type="Gene3D" id="3.40.390.10">
    <property type="entry name" value="Collagenase (Catalytic Domain)"/>
    <property type="match status" value="1"/>
</dbReference>
<feature type="region of interest" description="Disordered" evidence="1">
    <location>
        <begin position="24"/>
        <end position="48"/>
    </location>
</feature>
<gene>
    <name evidence="6" type="ORF">ADICEAN_00893</name>
</gene>
<keyword evidence="7" id="KW-1185">Reference proteome</keyword>
<evidence type="ECO:0000313" key="7">
    <source>
        <dbReference type="Proteomes" id="UP000011910"/>
    </source>
</evidence>
<dbReference type="EMBL" id="AODQ01000014">
    <property type="protein sequence ID" value="EMR03926.1"/>
    <property type="molecule type" value="Genomic_DNA"/>
</dbReference>
<proteinExistence type="predicted"/>
<accession>M7N9P6</accession>
<evidence type="ECO:0000256" key="1">
    <source>
        <dbReference type="SAM" id="MobiDB-lite"/>
    </source>
</evidence>
<dbReference type="PANTHER" id="PTHR38478">
    <property type="entry name" value="PEPTIDASE M1A AND M12B"/>
    <property type="match status" value="1"/>
</dbReference>
<dbReference type="RefSeq" id="WP_009194295.1">
    <property type="nucleotide sequence ID" value="NZ_AODQ01000014.1"/>
</dbReference>
<feature type="compositionally biased region" description="Polar residues" evidence="1">
    <location>
        <begin position="24"/>
        <end position="37"/>
    </location>
</feature>
<dbReference type="STRING" id="1279009.ADICEAN_00893"/>
<reference evidence="6 7" key="1">
    <citation type="journal article" date="2013" name="Genome Announc.">
        <title>Draft Genome Sequence of Cesiribacter andamanensis Strain AMV16T, Isolated from a Soil Sample from a Mud Volcano in the Andaman Islands, India.</title>
        <authorList>
            <person name="Shivaji S."/>
            <person name="Ara S."/>
            <person name="Begum Z."/>
            <person name="Srinivas T.N."/>
            <person name="Singh A."/>
            <person name="Kumar Pinnaka A."/>
        </authorList>
    </citation>
    <scope>NUCLEOTIDE SEQUENCE [LARGE SCALE GENOMIC DNA]</scope>
    <source>
        <strain evidence="6 7">AMV16</strain>
    </source>
</reference>
<feature type="chain" id="PRO_5004082171" evidence="2">
    <location>
        <begin position="23"/>
        <end position="833"/>
    </location>
</feature>
<evidence type="ECO:0000259" key="5">
    <source>
        <dbReference type="Pfam" id="PF17162"/>
    </source>
</evidence>
<dbReference type="InterPro" id="IPR032534">
    <property type="entry name" value="EcxA_zinc-bd"/>
</dbReference>
<evidence type="ECO:0000313" key="6">
    <source>
        <dbReference type="EMBL" id="EMR03926.1"/>
    </source>
</evidence>
<feature type="domain" description="DUF5117" evidence="4">
    <location>
        <begin position="108"/>
        <end position="296"/>
    </location>
</feature>
<keyword evidence="2" id="KW-0732">Signal</keyword>
<dbReference type="InterPro" id="IPR024079">
    <property type="entry name" value="MetalloPept_cat_dom_sf"/>
</dbReference>
<dbReference type="eggNOG" id="COG5549">
    <property type="taxonomic scope" value="Bacteria"/>
</dbReference>
<dbReference type="InterPro" id="IPR034032">
    <property type="entry name" value="Zn_MMP-like_bac"/>
</dbReference>
<dbReference type="InterPro" id="IPR033413">
    <property type="entry name" value="DUF5117"/>
</dbReference>
<dbReference type="OrthoDB" id="9776599at2"/>
<dbReference type="Pfam" id="PF17148">
    <property type="entry name" value="DUF5117"/>
    <property type="match status" value="1"/>
</dbReference>
<dbReference type="GO" id="GO:0008237">
    <property type="term" value="F:metallopeptidase activity"/>
    <property type="evidence" value="ECO:0007669"/>
    <property type="project" value="InterPro"/>
</dbReference>
<name>M7N9P6_9BACT</name>
<dbReference type="GO" id="GO:0004812">
    <property type="term" value="F:aminoacyl-tRNA ligase activity"/>
    <property type="evidence" value="ECO:0007669"/>
    <property type="project" value="UniProtKB-KW"/>
</dbReference>
<feature type="signal peptide" evidence="2">
    <location>
        <begin position="1"/>
        <end position="22"/>
    </location>
</feature>
<dbReference type="Pfam" id="PF16313">
    <property type="entry name" value="DUF4953"/>
    <property type="match status" value="1"/>
</dbReference>
<dbReference type="SUPFAM" id="SSF55486">
    <property type="entry name" value="Metalloproteases ('zincins'), catalytic domain"/>
    <property type="match status" value="1"/>
</dbReference>
<evidence type="ECO:0000259" key="4">
    <source>
        <dbReference type="Pfam" id="PF17148"/>
    </source>
</evidence>
<dbReference type="PANTHER" id="PTHR38478:SF1">
    <property type="entry name" value="ZINC DEPENDENT METALLOPROTEASE DOMAIN LIPOPROTEIN"/>
    <property type="match status" value="1"/>
</dbReference>
<evidence type="ECO:0000259" key="3">
    <source>
        <dbReference type="Pfam" id="PF16313"/>
    </source>
</evidence>
<keyword evidence="6" id="KW-0436">Ligase</keyword>
<dbReference type="PATRIC" id="fig|1279009.4.peg.904"/>